<dbReference type="EMBL" id="SHNO01000001">
    <property type="protein sequence ID" value="MCX2977065.1"/>
    <property type="molecule type" value="Genomic_DNA"/>
</dbReference>
<comment type="caution">
    <text evidence="2">The sequence shown here is derived from an EMBL/GenBank/DDBJ whole genome shotgun (WGS) entry which is preliminary data.</text>
</comment>
<keyword evidence="3" id="KW-1185">Reference proteome</keyword>
<accession>A0ABT3T458</accession>
<protein>
    <submittedName>
        <fullName evidence="2">Sterol desaturase</fullName>
    </submittedName>
</protein>
<sequence length="304" mass="35596">MESSSINEQFTYITLALFGFYIVYEGLRGRYRGGRKTAKDWQLFGMSLAWLQFVERPMLVVCSYFTYRLLFPQLEGNYGWLQDISVATLVGLVLGFMLIDEFLHGAIHSFAHARRPANKLLASIQRWYKGAHRLHHLNGGPDGKGQIGATQTIVVSWGWPFSLPNYWFGTFCLYLGLWEVWIWGTSLKSLWGIHNHSNLTYDMTLLKHPNPWISKTMYALCHVLVFPNQHHHHHSRSNNSGRNMQNFIALYDWLLWKKLVISTERPATYGWRKTDAEEGSAWYRFFHRPFMDKFLPRGMLNGRR</sequence>
<feature type="transmembrane region" description="Helical" evidence="1">
    <location>
        <begin position="48"/>
        <end position="67"/>
    </location>
</feature>
<evidence type="ECO:0000256" key="1">
    <source>
        <dbReference type="SAM" id="Phobius"/>
    </source>
</evidence>
<gene>
    <name evidence="2" type="ORF">EYC82_06825</name>
</gene>
<keyword evidence="1" id="KW-0812">Transmembrane</keyword>
<organism evidence="2 3">
    <name type="scientific">Candidatus Marimicrobium litorale</name>
    <dbReference type="NCBI Taxonomy" id="2518991"/>
    <lineage>
        <taxon>Bacteria</taxon>
        <taxon>Pseudomonadati</taxon>
        <taxon>Pseudomonadota</taxon>
        <taxon>Gammaproteobacteria</taxon>
        <taxon>Cellvibrionales</taxon>
        <taxon>Halieaceae</taxon>
        <taxon>Marimicrobium</taxon>
    </lineage>
</organism>
<keyword evidence="1" id="KW-0472">Membrane</keyword>
<feature type="transmembrane region" description="Helical" evidence="1">
    <location>
        <begin position="79"/>
        <end position="99"/>
    </location>
</feature>
<keyword evidence="1" id="KW-1133">Transmembrane helix</keyword>
<evidence type="ECO:0000313" key="2">
    <source>
        <dbReference type="EMBL" id="MCX2977065.1"/>
    </source>
</evidence>
<proteinExistence type="predicted"/>
<reference evidence="2" key="1">
    <citation type="submission" date="2019-02" db="EMBL/GenBank/DDBJ databases">
        <authorList>
            <person name="Li S.-H."/>
        </authorList>
    </citation>
    <scope>NUCLEOTIDE SEQUENCE</scope>
    <source>
        <strain evidence="2">IMCC11814</strain>
    </source>
</reference>
<evidence type="ECO:0000313" key="3">
    <source>
        <dbReference type="Proteomes" id="UP001143304"/>
    </source>
</evidence>
<dbReference type="Proteomes" id="UP001143304">
    <property type="component" value="Unassembled WGS sequence"/>
</dbReference>
<name>A0ABT3T458_9GAMM</name>
<dbReference type="RefSeq" id="WP_279248793.1">
    <property type="nucleotide sequence ID" value="NZ_SHNO01000001.1"/>
</dbReference>
<feature type="transmembrane region" description="Helical" evidence="1">
    <location>
        <begin position="6"/>
        <end position="27"/>
    </location>
</feature>